<name>A0A4C1ZLB5_EUMVA</name>
<dbReference type="Proteomes" id="UP000299102">
    <property type="component" value="Unassembled WGS sequence"/>
</dbReference>
<protein>
    <submittedName>
        <fullName evidence="1">Uncharacterized protein</fullName>
    </submittedName>
</protein>
<accession>A0A4C1ZLB5</accession>
<evidence type="ECO:0000313" key="1">
    <source>
        <dbReference type="EMBL" id="GBP89306.1"/>
    </source>
</evidence>
<reference evidence="1 2" key="1">
    <citation type="journal article" date="2019" name="Commun. Biol.">
        <title>The bagworm genome reveals a unique fibroin gene that provides high tensile strength.</title>
        <authorList>
            <person name="Kono N."/>
            <person name="Nakamura H."/>
            <person name="Ohtoshi R."/>
            <person name="Tomita M."/>
            <person name="Numata K."/>
            <person name="Arakawa K."/>
        </authorList>
    </citation>
    <scope>NUCLEOTIDE SEQUENCE [LARGE SCALE GENOMIC DNA]</scope>
</reference>
<comment type="caution">
    <text evidence="1">The sequence shown here is derived from an EMBL/GenBank/DDBJ whole genome shotgun (WGS) entry which is preliminary data.</text>
</comment>
<gene>
    <name evidence="1" type="ORF">EVAR_65289_1</name>
</gene>
<keyword evidence="2" id="KW-1185">Reference proteome</keyword>
<sequence>MEKDHDLMADDPIVFTAEVVKPANTRSFALSWSRTTYCCELGATTSVGAVLRNAPEHSRALNIELLQLAPHRPRGCPALSRNALNT</sequence>
<dbReference type="AlphaFoldDB" id="A0A4C1ZLB5"/>
<organism evidence="1 2">
    <name type="scientific">Eumeta variegata</name>
    <name type="common">Bagworm moth</name>
    <name type="synonym">Eumeta japonica</name>
    <dbReference type="NCBI Taxonomy" id="151549"/>
    <lineage>
        <taxon>Eukaryota</taxon>
        <taxon>Metazoa</taxon>
        <taxon>Ecdysozoa</taxon>
        <taxon>Arthropoda</taxon>
        <taxon>Hexapoda</taxon>
        <taxon>Insecta</taxon>
        <taxon>Pterygota</taxon>
        <taxon>Neoptera</taxon>
        <taxon>Endopterygota</taxon>
        <taxon>Lepidoptera</taxon>
        <taxon>Glossata</taxon>
        <taxon>Ditrysia</taxon>
        <taxon>Tineoidea</taxon>
        <taxon>Psychidae</taxon>
        <taxon>Oiketicinae</taxon>
        <taxon>Eumeta</taxon>
    </lineage>
</organism>
<evidence type="ECO:0000313" key="2">
    <source>
        <dbReference type="Proteomes" id="UP000299102"/>
    </source>
</evidence>
<proteinExistence type="predicted"/>
<dbReference type="EMBL" id="BGZK01001990">
    <property type="protein sequence ID" value="GBP89306.1"/>
    <property type="molecule type" value="Genomic_DNA"/>
</dbReference>